<dbReference type="NCBIfam" id="TIGR01708">
    <property type="entry name" value="typeII_sec_gspH"/>
    <property type="match status" value="1"/>
</dbReference>
<dbReference type="InterPro" id="IPR022346">
    <property type="entry name" value="T2SS_GspH"/>
</dbReference>
<feature type="transmembrane region" description="Helical" evidence="11">
    <location>
        <begin position="48"/>
        <end position="69"/>
    </location>
</feature>
<evidence type="ECO:0000256" key="6">
    <source>
        <dbReference type="ARBA" id="ARBA00022692"/>
    </source>
</evidence>
<evidence type="ECO:0000256" key="7">
    <source>
        <dbReference type="ARBA" id="ARBA00022989"/>
    </source>
</evidence>
<dbReference type="EMBL" id="CAADFE010000019">
    <property type="protein sequence ID" value="VFJ69670.1"/>
    <property type="molecule type" value="Genomic_DNA"/>
</dbReference>
<evidence type="ECO:0000256" key="11">
    <source>
        <dbReference type="SAM" id="Phobius"/>
    </source>
</evidence>
<keyword evidence="6 11" id="KW-0812">Transmembrane</keyword>
<evidence type="ECO:0000256" key="4">
    <source>
        <dbReference type="ARBA" id="ARBA00022481"/>
    </source>
</evidence>
<dbReference type="InterPro" id="IPR012902">
    <property type="entry name" value="N_methyl_site"/>
</dbReference>
<evidence type="ECO:0000256" key="10">
    <source>
        <dbReference type="ARBA" id="ARBA00030775"/>
    </source>
</evidence>
<feature type="domain" description="General secretion pathway GspH" evidence="12">
    <location>
        <begin position="80"/>
        <end position="205"/>
    </location>
</feature>
<dbReference type="SUPFAM" id="SSF54523">
    <property type="entry name" value="Pili subunits"/>
    <property type="match status" value="1"/>
</dbReference>
<evidence type="ECO:0000256" key="3">
    <source>
        <dbReference type="ARBA" id="ARBA00022475"/>
    </source>
</evidence>
<comment type="subcellular location">
    <subcellularLocation>
        <location evidence="1">Cell inner membrane</location>
        <topology evidence="1">Single-pass membrane protein</topology>
    </subcellularLocation>
</comment>
<dbReference type="Pfam" id="PF07963">
    <property type="entry name" value="N_methyl"/>
    <property type="match status" value="1"/>
</dbReference>
<keyword evidence="3" id="KW-1003">Cell membrane</keyword>
<dbReference type="InterPro" id="IPR002416">
    <property type="entry name" value="T2SS_protein-GspH"/>
</dbReference>
<organism evidence="13">
    <name type="scientific">Candidatus Kentrum sp. FW</name>
    <dbReference type="NCBI Taxonomy" id="2126338"/>
    <lineage>
        <taxon>Bacteria</taxon>
        <taxon>Pseudomonadati</taxon>
        <taxon>Pseudomonadota</taxon>
        <taxon>Gammaproteobacteria</taxon>
        <taxon>Candidatus Kentrum</taxon>
    </lineage>
</organism>
<dbReference type="Pfam" id="PF12019">
    <property type="entry name" value="GspH"/>
    <property type="match status" value="1"/>
</dbReference>
<dbReference type="InterPro" id="IPR049875">
    <property type="entry name" value="TypeII_GspH"/>
</dbReference>
<dbReference type="InterPro" id="IPR045584">
    <property type="entry name" value="Pilin-like"/>
</dbReference>
<dbReference type="GO" id="GO:0015627">
    <property type="term" value="C:type II protein secretion system complex"/>
    <property type="evidence" value="ECO:0007669"/>
    <property type="project" value="InterPro"/>
</dbReference>
<accession>A0A450TP82</accession>
<evidence type="ECO:0000256" key="1">
    <source>
        <dbReference type="ARBA" id="ARBA00004377"/>
    </source>
</evidence>
<dbReference type="NCBIfam" id="TIGR02532">
    <property type="entry name" value="IV_pilin_GFxxxE"/>
    <property type="match status" value="1"/>
</dbReference>
<sequence>MDNRVEMVSTPISEIGICKKLFGNLRRRGDDPIVVPARRNGNNAGFTLLELIVVIAIVGIAGTMAMMSFDFGGSNNVRVEAKRLVSLIRLAIDESIIQGSDMGLEFTPDGYRFLRFEYDGQGIGNWRVLETESVLRPRTLPETVALTPIDPDSGAGVQIPTLEDNDSSQPRIVFLSSGEITPFQLSVSDGGGEGKGYRIVGEWDGSVVLKTHGMEN</sequence>
<evidence type="ECO:0000313" key="13">
    <source>
        <dbReference type="EMBL" id="VFJ69670.1"/>
    </source>
</evidence>
<name>A0A450TP82_9GAMM</name>
<evidence type="ECO:0000259" key="12">
    <source>
        <dbReference type="Pfam" id="PF12019"/>
    </source>
</evidence>
<dbReference type="Gene3D" id="3.55.40.10">
    <property type="entry name" value="minor pseudopilin epsh domain"/>
    <property type="match status" value="1"/>
</dbReference>
<dbReference type="GO" id="GO:0015628">
    <property type="term" value="P:protein secretion by the type II secretion system"/>
    <property type="evidence" value="ECO:0007669"/>
    <property type="project" value="InterPro"/>
</dbReference>
<dbReference type="GO" id="GO:0005886">
    <property type="term" value="C:plasma membrane"/>
    <property type="evidence" value="ECO:0007669"/>
    <property type="project" value="UniProtKB-SubCell"/>
</dbReference>
<keyword evidence="5" id="KW-0997">Cell inner membrane</keyword>
<protein>
    <recommendedName>
        <fullName evidence="2">Type II secretion system protein H</fullName>
    </recommendedName>
    <alternativeName>
        <fullName evidence="10">General secretion pathway protein H</fullName>
    </alternativeName>
</protein>
<dbReference type="AlphaFoldDB" id="A0A450TP82"/>
<reference evidence="13" key="1">
    <citation type="submission" date="2019-02" db="EMBL/GenBank/DDBJ databases">
        <authorList>
            <person name="Gruber-Vodicka R. H."/>
            <person name="Seah K. B. B."/>
        </authorList>
    </citation>
    <scope>NUCLEOTIDE SEQUENCE</scope>
    <source>
        <strain evidence="13">BECK_BZ131</strain>
    </source>
</reference>
<evidence type="ECO:0000256" key="9">
    <source>
        <dbReference type="ARBA" id="ARBA00025772"/>
    </source>
</evidence>
<dbReference type="PRINTS" id="PR00885">
    <property type="entry name" value="BCTERIALGSPH"/>
</dbReference>
<proteinExistence type="inferred from homology"/>
<keyword evidence="8 11" id="KW-0472">Membrane</keyword>
<evidence type="ECO:0000256" key="2">
    <source>
        <dbReference type="ARBA" id="ARBA00021549"/>
    </source>
</evidence>
<evidence type="ECO:0000256" key="5">
    <source>
        <dbReference type="ARBA" id="ARBA00022519"/>
    </source>
</evidence>
<evidence type="ECO:0000256" key="8">
    <source>
        <dbReference type="ARBA" id="ARBA00023136"/>
    </source>
</evidence>
<gene>
    <name evidence="13" type="ORF">BECKFW1821C_GA0114237_101941</name>
</gene>
<comment type="similarity">
    <text evidence="9">Belongs to the GSP H family.</text>
</comment>
<keyword evidence="7 11" id="KW-1133">Transmembrane helix</keyword>
<dbReference type="PROSITE" id="PS00409">
    <property type="entry name" value="PROKAR_NTER_METHYL"/>
    <property type="match status" value="1"/>
</dbReference>
<keyword evidence="4" id="KW-0488">Methylation</keyword>